<name>A0A8S1W0U9_PAROT</name>
<dbReference type="Proteomes" id="UP000683925">
    <property type="component" value="Unassembled WGS sequence"/>
</dbReference>
<accession>A0A8S1W0U9</accession>
<evidence type="ECO:0000313" key="2">
    <source>
        <dbReference type="Proteomes" id="UP000683925"/>
    </source>
</evidence>
<reference evidence="1" key="1">
    <citation type="submission" date="2021-01" db="EMBL/GenBank/DDBJ databases">
        <authorList>
            <consortium name="Genoscope - CEA"/>
            <person name="William W."/>
        </authorList>
    </citation>
    <scope>NUCLEOTIDE SEQUENCE</scope>
</reference>
<gene>
    <name evidence="1" type="ORF">POCTA_138.1.T0790079</name>
</gene>
<sequence>MILLLLIHVLTAYTIDLQEPEHYIYPTEGELYQNYFYTVLHFDELMCKIEPQIPNVQVMNQCEEIFQTQVNEFKSMSSNNAHFINLSYENEVIMYEWKNQIIEQVGESVKIDSSLNFLNLRKKWSFLRM</sequence>
<proteinExistence type="predicted"/>
<organism evidence="1 2">
    <name type="scientific">Paramecium octaurelia</name>
    <dbReference type="NCBI Taxonomy" id="43137"/>
    <lineage>
        <taxon>Eukaryota</taxon>
        <taxon>Sar</taxon>
        <taxon>Alveolata</taxon>
        <taxon>Ciliophora</taxon>
        <taxon>Intramacronucleata</taxon>
        <taxon>Oligohymenophorea</taxon>
        <taxon>Peniculida</taxon>
        <taxon>Parameciidae</taxon>
        <taxon>Paramecium</taxon>
    </lineage>
</organism>
<keyword evidence="2" id="KW-1185">Reference proteome</keyword>
<dbReference type="OrthoDB" id="312234at2759"/>
<dbReference type="EMBL" id="CAJJDP010000078">
    <property type="protein sequence ID" value="CAD8182543.1"/>
    <property type="molecule type" value="Genomic_DNA"/>
</dbReference>
<comment type="caution">
    <text evidence="1">The sequence shown here is derived from an EMBL/GenBank/DDBJ whole genome shotgun (WGS) entry which is preliminary data.</text>
</comment>
<evidence type="ECO:0000313" key="1">
    <source>
        <dbReference type="EMBL" id="CAD8182543.1"/>
    </source>
</evidence>
<dbReference type="AlphaFoldDB" id="A0A8S1W0U9"/>
<protein>
    <submittedName>
        <fullName evidence="1">Uncharacterized protein</fullName>
    </submittedName>
</protein>